<feature type="region of interest" description="Disordered" evidence="1">
    <location>
        <begin position="245"/>
        <end position="317"/>
    </location>
</feature>
<feature type="compositionally biased region" description="Polar residues" evidence="1">
    <location>
        <begin position="149"/>
        <end position="166"/>
    </location>
</feature>
<protein>
    <submittedName>
        <fullName evidence="2">Uncharacterized protein</fullName>
    </submittedName>
</protein>
<accession>A0A7S1STW4</accession>
<dbReference type="EMBL" id="HBGG01021320">
    <property type="protein sequence ID" value="CAD9208855.1"/>
    <property type="molecule type" value="Transcribed_RNA"/>
</dbReference>
<evidence type="ECO:0000256" key="1">
    <source>
        <dbReference type="SAM" id="MobiDB-lite"/>
    </source>
</evidence>
<dbReference type="AlphaFoldDB" id="A0A7S1STW4"/>
<feature type="region of interest" description="Disordered" evidence="1">
    <location>
        <begin position="93"/>
        <end position="204"/>
    </location>
</feature>
<organism evidence="2">
    <name type="scientific">Tetraselmis chuii</name>
    <dbReference type="NCBI Taxonomy" id="63592"/>
    <lineage>
        <taxon>Eukaryota</taxon>
        <taxon>Viridiplantae</taxon>
        <taxon>Chlorophyta</taxon>
        <taxon>core chlorophytes</taxon>
        <taxon>Chlorodendrophyceae</taxon>
        <taxon>Chlorodendrales</taxon>
        <taxon>Chlorodendraceae</taxon>
        <taxon>Tetraselmis</taxon>
    </lineage>
</organism>
<gene>
    <name evidence="2" type="ORF">TCHU04912_LOCUS11093</name>
</gene>
<feature type="compositionally biased region" description="Low complexity" evidence="1">
    <location>
        <begin position="61"/>
        <end position="71"/>
    </location>
</feature>
<feature type="compositionally biased region" description="Basic and acidic residues" evidence="1">
    <location>
        <begin position="247"/>
        <end position="256"/>
    </location>
</feature>
<feature type="compositionally biased region" description="Polar residues" evidence="1">
    <location>
        <begin position="258"/>
        <end position="270"/>
    </location>
</feature>
<evidence type="ECO:0000313" key="2">
    <source>
        <dbReference type="EMBL" id="CAD9208855.1"/>
    </source>
</evidence>
<name>A0A7S1STW4_9CHLO</name>
<proteinExistence type="predicted"/>
<sequence length="317" mass="33732">MENKSEAEDVEMVGVLALDTNAAAETRKVEVGGSNNLMDSINSSLWRNSVAASTTAEGDPETPTSATPTTTTGSIVAMSMLNERMAVLAQAEELEENRKPRPDSANPVRSRSQPFLEENKRQSGAAGFVKGGAPTAVDLSHTKAPEPTRTWSLSSQSSFNRANASSEAGRGPVAPPPRLPFPDDRPPERRRMAPPPLSVMLEDGEPETEEIMMLSEEEAKTISAGGGVNKSNNWREERTVAGLLLADEERSKEEATRASMQSSDIVSFTQDEANADEGDGAAVVSLRQQYRRSSSNTTSGSGGAGSHDGATDEVLLI</sequence>
<feature type="region of interest" description="Disordered" evidence="1">
    <location>
        <begin position="49"/>
        <end position="71"/>
    </location>
</feature>
<reference evidence="2" key="1">
    <citation type="submission" date="2021-01" db="EMBL/GenBank/DDBJ databases">
        <authorList>
            <person name="Corre E."/>
            <person name="Pelletier E."/>
            <person name="Niang G."/>
            <person name="Scheremetjew M."/>
            <person name="Finn R."/>
            <person name="Kale V."/>
            <person name="Holt S."/>
            <person name="Cochrane G."/>
            <person name="Meng A."/>
            <person name="Brown T."/>
            <person name="Cohen L."/>
        </authorList>
    </citation>
    <scope>NUCLEOTIDE SEQUENCE</scope>
    <source>
        <strain evidence="2">PLY429</strain>
    </source>
</reference>
<feature type="compositionally biased region" description="Basic and acidic residues" evidence="1">
    <location>
        <begin position="181"/>
        <end position="191"/>
    </location>
</feature>